<protein>
    <recommendedName>
        <fullName evidence="4">Cyanovirin-N domain-containing protein</fullName>
    </recommendedName>
</protein>
<dbReference type="EMBL" id="FJUX01000026">
    <property type="protein sequence ID" value="CZS96339.1"/>
    <property type="molecule type" value="Genomic_DNA"/>
</dbReference>
<dbReference type="OrthoDB" id="4186099at2759"/>
<evidence type="ECO:0000256" key="1">
    <source>
        <dbReference type="SAM" id="SignalP"/>
    </source>
</evidence>
<evidence type="ECO:0008006" key="4">
    <source>
        <dbReference type="Google" id="ProtNLM"/>
    </source>
</evidence>
<gene>
    <name evidence="2" type="ORF">RAG0_05708</name>
</gene>
<evidence type="ECO:0000313" key="2">
    <source>
        <dbReference type="EMBL" id="CZS96339.1"/>
    </source>
</evidence>
<reference evidence="3" key="1">
    <citation type="submission" date="2016-03" db="EMBL/GenBank/DDBJ databases">
        <authorList>
            <person name="Guldener U."/>
        </authorList>
    </citation>
    <scope>NUCLEOTIDE SEQUENCE [LARGE SCALE GENOMIC DNA]</scope>
    <source>
        <strain evidence="3">04CH-RAC-A.6.1</strain>
    </source>
</reference>
<dbReference type="AlphaFoldDB" id="A0A1E1KE96"/>
<dbReference type="Proteomes" id="UP000178912">
    <property type="component" value="Unassembled WGS sequence"/>
</dbReference>
<keyword evidence="1" id="KW-0732">Signal</keyword>
<sequence>MQFSTLTAVLIPALASTVVADNCRAGYNYCGSDLIHKGYYKFTIQQELSSKGVDQNNNHNVQDSLFLCKTDGWIAYLQTCGGGFNWLGDGKEGNDWC</sequence>
<organism evidence="2 3">
    <name type="scientific">Rhynchosporium agropyri</name>
    <dbReference type="NCBI Taxonomy" id="914238"/>
    <lineage>
        <taxon>Eukaryota</taxon>
        <taxon>Fungi</taxon>
        <taxon>Dikarya</taxon>
        <taxon>Ascomycota</taxon>
        <taxon>Pezizomycotina</taxon>
        <taxon>Leotiomycetes</taxon>
        <taxon>Helotiales</taxon>
        <taxon>Ploettnerulaceae</taxon>
        <taxon>Rhynchosporium</taxon>
    </lineage>
</organism>
<feature type="chain" id="PRO_5009446017" description="Cyanovirin-N domain-containing protein" evidence="1">
    <location>
        <begin position="21"/>
        <end position="97"/>
    </location>
</feature>
<evidence type="ECO:0000313" key="3">
    <source>
        <dbReference type="Proteomes" id="UP000178912"/>
    </source>
</evidence>
<keyword evidence="3" id="KW-1185">Reference proteome</keyword>
<proteinExistence type="predicted"/>
<feature type="signal peptide" evidence="1">
    <location>
        <begin position="1"/>
        <end position="20"/>
    </location>
</feature>
<name>A0A1E1KE96_9HELO</name>
<accession>A0A1E1KE96</accession>